<organism evidence="1 2">
    <name type="scientific">Paenibacillus mesotrionivorans</name>
    <dbReference type="NCBI Taxonomy" id="3160968"/>
    <lineage>
        <taxon>Bacteria</taxon>
        <taxon>Bacillati</taxon>
        <taxon>Bacillota</taxon>
        <taxon>Bacilli</taxon>
        <taxon>Bacillales</taxon>
        <taxon>Paenibacillaceae</taxon>
        <taxon>Paenibacillus</taxon>
    </lineage>
</organism>
<evidence type="ECO:0000313" key="1">
    <source>
        <dbReference type="EMBL" id="MFM9330751.1"/>
    </source>
</evidence>
<dbReference type="Proteomes" id="UP001631969">
    <property type="component" value="Unassembled WGS sequence"/>
</dbReference>
<reference evidence="1" key="1">
    <citation type="submission" date="2024-12" db="EMBL/GenBank/DDBJ databases">
        <authorList>
            <person name="Wu N."/>
        </authorList>
    </citation>
    <scope>NUCLEOTIDE SEQUENCE</scope>
    <source>
        <strain evidence="1">P15</strain>
    </source>
</reference>
<sequence length="595" mass="65321">MRTKKPIQWGSFRVIAPYAGRYKLWMTISIAASLVSAGTDVLAGYAIQYLTDSTMNGAWLWGSQTILSVILLVAAAVLAKYYSSFYSGRFGFSLARDVRDAVSSRLEHMRIADLDGQSGRIVTRLTSDVNTVQTFMQDVLPNCLYQTIVFLATFGYLTSLNWKLSVTAVASIPLTIYLVAFLSKPIGSYNKGEQEGKELMAEVAQDATGGIYIEKVYRLQEQLKLRFDVGSDMALKYSVLRQKRYSYLIPLFSVVRWIPLVSCSVYGGFLTFAGELTTGSLLAFIFLLNYLVNPLTMVQSAIGDFYGASVSAQRIGELLAVQGEEEGHSSFRTKTPTETGSDVIAFDDVFFGYNEDRRILQGVSFRVEAGKKVAFVGGSGSGKSTMLQLICGFHEPQSGRISVYGEDLKHWCLEAAREQLSLVSQDAFLFPGTVADNIAYGKPGAAMEEIVEAAQMANAHAFIMDLPLGYGTPIGERGVLLSGGQKQRLTIARGILKNAPILLLDEPTSALDVQSEALVQDALERFMEGRTVIMIAHRLSTIKNADEIIVMHEGLIVEQGTHEDLLARGGFYLKLYAKQMGHTDEIQAWRTGGVA</sequence>
<gene>
    <name evidence="1" type="ORF">ACI1P1_20885</name>
</gene>
<keyword evidence="1" id="KW-0067">ATP-binding</keyword>
<comment type="caution">
    <text evidence="1">The sequence shown here is derived from an EMBL/GenBank/DDBJ whole genome shotgun (WGS) entry which is preliminary data.</text>
</comment>
<dbReference type="EMBL" id="JBJURJ010000014">
    <property type="protein sequence ID" value="MFM9330751.1"/>
    <property type="molecule type" value="Genomic_DNA"/>
</dbReference>
<evidence type="ECO:0000313" key="2">
    <source>
        <dbReference type="Proteomes" id="UP001631969"/>
    </source>
</evidence>
<name>A0ACC7P491_9BACL</name>
<proteinExistence type="predicted"/>
<protein>
    <submittedName>
        <fullName evidence="1">ABC transporter ATP-binding protein</fullName>
    </submittedName>
</protein>
<keyword evidence="1" id="KW-0547">Nucleotide-binding</keyword>
<accession>A0ACC7P491</accession>
<keyword evidence="2" id="KW-1185">Reference proteome</keyword>